<dbReference type="Pfam" id="PF19614">
    <property type="entry name" value="DUF6119"/>
    <property type="match status" value="1"/>
</dbReference>
<organism evidence="2 3">
    <name type="scientific">Stenotrophomonas maltophilia</name>
    <name type="common">Pseudomonas maltophilia</name>
    <name type="synonym">Xanthomonas maltophilia</name>
    <dbReference type="NCBI Taxonomy" id="40324"/>
    <lineage>
        <taxon>Bacteria</taxon>
        <taxon>Pseudomonadati</taxon>
        <taxon>Pseudomonadota</taxon>
        <taxon>Gammaproteobacteria</taxon>
        <taxon>Lysobacterales</taxon>
        <taxon>Lysobacteraceae</taxon>
        <taxon>Stenotrophomonas</taxon>
        <taxon>Stenotrophomonas maltophilia group</taxon>
    </lineage>
</organism>
<dbReference type="EMBL" id="JAVSKO010000009">
    <property type="protein sequence ID" value="MDT3470239.1"/>
    <property type="molecule type" value="Genomic_DNA"/>
</dbReference>
<reference evidence="2" key="1">
    <citation type="submission" date="2023-07" db="EMBL/GenBank/DDBJ databases">
        <title>Comparative genomics of clinical Stenotrophomonas maltophilia isolates reveals regions of diversity which correlate with colonization and persistence in vivo.</title>
        <authorList>
            <person name="Mcdaniel M.S."/>
            <person name="Swords W.E."/>
            <person name="Sumpter N.A."/>
            <person name="Lindgren N.R."/>
            <person name="Billiot C.E."/>
        </authorList>
    </citation>
    <scope>NUCLEOTIDE SEQUENCE</scope>
    <source>
        <strain evidence="2">Ism4</strain>
    </source>
</reference>
<evidence type="ECO:0000256" key="1">
    <source>
        <dbReference type="SAM" id="MobiDB-lite"/>
    </source>
</evidence>
<name>A0AAJ2JF63_STEMA</name>
<evidence type="ECO:0000313" key="2">
    <source>
        <dbReference type="EMBL" id="MDT3470239.1"/>
    </source>
</evidence>
<dbReference type="NCBIfam" id="TIGR04141">
    <property type="entry name" value="TIGR04141 family sporadically distributed protein"/>
    <property type="match status" value="1"/>
</dbReference>
<protein>
    <submittedName>
        <fullName evidence="2">DUF6119 family protein</fullName>
    </submittedName>
</protein>
<dbReference type="RefSeq" id="WP_263469080.1">
    <property type="nucleotide sequence ID" value="NZ_JAVSKO010000009.1"/>
</dbReference>
<accession>A0AAJ2JF63</accession>
<dbReference type="InterPro" id="IPR026487">
    <property type="entry name" value="CHP04141"/>
</dbReference>
<feature type="region of interest" description="Disordered" evidence="1">
    <location>
        <begin position="527"/>
        <end position="547"/>
    </location>
</feature>
<evidence type="ECO:0000313" key="3">
    <source>
        <dbReference type="Proteomes" id="UP001251948"/>
    </source>
</evidence>
<gene>
    <name evidence="2" type="ORF">ROV92_19805</name>
</gene>
<dbReference type="Proteomes" id="UP001251948">
    <property type="component" value="Unassembled WGS sequence"/>
</dbReference>
<dbReference type="AlphaFoldDB" id="A0AAJ2JF63"/>
<sequence length="547" mass="61578">MNNYTVYLLREDIKTDYDAIAVQVAGIPVVDGASHYGTLFVKPTAPREPKWSPLFTPFVDKKKLGHVQSSAAVLIVPVDKRLFAVTFGQGRHLLKPEAFEERFGLLVTLNSVRQDALRSVDKRAFVDDQNSRVQTSQASAALEFGIDIERDLIRGIVGYPDAPEMGRRLSGSDALNFTSKADIPELRRQLRRYLRAYSSTDYKEKFPWVDQVRQLRPKGQRAVELDALLVEKLKIAWQQGGRVEGCWLAIPDVVDWTRIAGLKFTRKKNEGMSSDLHLPGLVQAYPDAEPNIEFLRSRQAFAVDEEQWTVEDWQIYRCIHCELEDGGKSYVLSAGNWFEVHDDFAASIQEFYANIAKFPLELPIYNHDDEAAYNQALVDESNGAWCLMDRKLLNVGGVHDKVEFCDVYGAKTLLHIKHYGSSSVLGHLFNQGLVSAELLKSDKSFVQLANEKIDPAHALDLPVDVPRDVRDYKVVFGVISQSEAPGLHLPFFAKVVLKSVCTRILERGFGEVMLAKISVDQDKVKVKKLPPGKKPAKRGQRMARGSH</sequence>
<proteinExistence type="predicted"/>
<comment type="caution">
    <text evidence="2">The sequence shown here is derived from an EMBL/GenBank/DDBJ whole genome shotgun (WGS) entry which is preliminary data.</text>
</comment>